<evidence type="ECO:0000313" key="8">
    <source>
        <dbReference type="Proteomes" id="UP000077098"/>
    </source>
</evidence>
<evidence type="ECO:0000256" key="4">
    <source>
        <dbReference type="ARBA" id="ARBA00023136"/>
    </source>
</evidence>
<dbReference type="InterPro" id="IPR007016">
    <property type="entry name" value="O-antigen_ligase-rel_domated"/>
</dbReference>
<comment type="subcellular location">
    <subcellularLocation>
        <location evidence="1">Membrane</location>
        <topology evidence="1">Multi-pass membrane protein</topology>
    </subcellularLocation>
</comment>
<dbReference type="EMBL" id="LXPS01000022">
    <property type="protein sequence ID" value="OAE43749.1"/>
    <property type="molecule type" value="Genomic_DNA"/>
</dbReference>
<proteinExistence type="predicted"/>
<feature type="transmembrane region" description="Helical" evidence="5">
    <location>
        <begin position="74"/>
        <end position="97"/>
    </location>
</feature>
<feature type="transmembrane region" description="Helical" evidence="5">
    <location>
        <begin position="373"/>
        <end position="396"/>
    </location>
</feature>
<dbReference type="Proteomes" id="UP000077098">
    <property type="component" value="Unassembled WGS sequence"/>
</dbReference>
<protein>
    <recommendedName>
        <fullName evidence="6">O-antigen ligase-related domain-containing protein</fullName>
    </recommendedName>
</protein>
<dbReference type="GO" id="GO:0016020">
    <property type="term" value="C:membrane"/>
    <property type="evidence" value="ECO:0007669"/>
    <property type="project" value="UniProtKB-SubCell"/>
</dbReference>
<keyword evidence="3 5" id="KW-1133">Transmembrane helix</keyword>
<evidence type="ECO:0000256" key="1">
    <source>
        <dbReference type="ARBA" id="ARBA00004141"/>
    </source>
</evidence>
<evidence type="ECO:0000256" key="2">
    <source>
        <dbReference type="ARBA" id="ARBA00022692"/>
    </source>
</evidence>
<dbReference type="RefSeq" id="WP_063949755.1">
    <property type="nucleotide sequence ID" value="NZ_LXPS01000022.1"/>
</dbReference>
<evidence type="ECO:0000313" key="7">
    <source>
        <dbReference type="EMBL" id="OAE43749.1"/>
    </source>
</evidence>
<dbReference type="InterPro" id="IPR051533">
    <property type="entry name" value="WaaL-like"/>
</dbReference>
<keyword evidence="4 5" id="KW-0472">Membrane</keyword>
<feature type="transmembrane region" description="Helical" evidence="5">
    <location>
        <begin position="12"/>
        <end position="32"/>
    </location>
</feature>
<reference evidence="7 8" key="1">
    <citation type="submission" date="2016-05" db="EMBL/GenBank/DDBJ databases">
        <authorList>
            <person name="Lavstsen T."/>
            <person name="Jespersen J.S."/>
        </authorList>
    </citation>
    <scope>NUCLEOTIDE SEQUENCE [LARGE SCALE GENOMIC DNA]</scope>
    <source>
        <strain evidence="7 8">KCJ1736</strain>
    </source>
</reference>
<feature type="transmembrane region" description="Helical" evidence="5">
    <location>
        <begin position="199"/>
        <end position="216"/>
    </location>
</feature>
<evidence type="ECO:0000256" key="5">
    <source>
        <dbReference type="SAM" id="Phobius"/>
    </source>
</evidence>
<feature type="transmembrane region" description="Helical" evidence="5">
    <location>
        <begin position="287"/>
        <end position="307"/>
    </location>
</feature>
<feature type="transmembrane region" description="Helical" evidence="5">
    <location>
        <begin position="260"/>
        <end position="280"/>
    </location>
</feature>
<comment type="caution">
    <text evidence="7">The sequence shown here is derived from an EMBL/GenBank/DDBJ whole genome shotgun (WGS) entry which is preliminary data.</text>
</comment>
<dbReference type="AlphaFoldDB" id="A0A176X7M0"/>
<sequence>MNLMSSKATRYSANQAMFVVVTVLVAVVPFMLGGNRPAAWAASAAMLYISLAIYFAVLATAGIDTRKRLPDEKLLSTLFVMFLGYVVAQTLPVATWLPPSLVRLPVPVATSTISLTPADTFFAFLRWITYAALFFITMQIGARRPRAASFILTLYFVTVFHALYAAVLFFEFGDTILLFIPKWAYQGYMTGGFVNRNSFATFLAIGCSIGTALICEHVFSQSADESTARRPQSMPRLILIIAGLFILVSCLIGTGSRMGFFAGICGMLSIIALSVAKARFRWKKRAIAGSGLLVLGSIALLLGLYGAQLFERLLEANEDAHVRLRFYEQVLGMVAYRPFTGYGGSSFEFAYPLFHGMQVNSDTVWEKTHNSYFALWTDYGIIFGSLPIALLVILAHRLISKYAQSARVDAPVAASIGTLIVASLHSMVDFSLEIQGVALIFVAVVGAGIAFPNNADPKGESDNGA</sequence>
<feature type="transmembrane region" description="Helical" evidence="5">
    <location>
        <begin position="434"/>
        <end position="451"/>
    </location>
</feature>
<feature type="domain" description="O-antigen ligase-related" evidence="6">
    <location>
        <begin position="243"/>
        <end position="382"/>
    </location>
</feature>
<feature type="transmembrane region" description="Helical" evidence="5">
    <location>
        <begin position="154"/>
        <end position="179"/>
    </location>
</feature>
<feature type="transmembrane region" description="Helical" evidence="5">
    <location>
        <begin position="237"/>
        <end position="254"/>
    </location>
</feature>
<dbReference type="PANTHER" id="PTHR37422:SF13">
    <property type="entry name" value="LIPOPOLYSACCHARIDE BIOSYNTHESIS PROTEIN PA4999-RELATED"/>
    <property type="match status" value="1"/>
</dbReference>
<evidence type="ECO:0000256" key="3">
    <source>
        <dbReference type="ARBA" id="ARBA00022989"/>
    </source>
</evidence>
<feature type="transmembrane region" description="Helical" evidence="5">
    <location>
        <begin position="38"/>
        <end position="62"/>
    </location>
</feature>
<name>A0A176X7M0_AGRTU</name>
<dbReference type="Pfam" id="PF04932">
    <property type="entry name" value="Wzy_C"/>
    <property type="match status" value="1"/>
</dbReference>
<organism evidence="7 8">
    <name type="scientific">Agrobacterium tumefaciens</name>
    <dbReference type="NCBI Taxonomy" id="358"/>
    <lineage>
        <taxon>Bacteria</taxon>
        <taxon>Pseudomonadati</taxon>
        <taxon>Pseudomonadota</taxon>
        <taxon>Alphaproteobacteria</taxon>
        <taxon>Hyphomicrobiales</taxon>
        <taxon>Rhizobiaceae</taxon>
        <taxon>Rhizobium/Agrobacterium group</taxon>
        <taxon>Agrobacterium</taxon>
        <taxon>Agrobacterium tumefaciens complex</taxon>
    </lineage>
</organism>
<keyword evidence="2 5" id="KW-0812">Transmembrane</keyword>
<accession>A0A176X7M0</accession>
<dbReference type="PANTHER" id="PTHR37422">
    <property type="entry name" value="TEICHURONIC ACID BIOSYNTHESIS PROTEIN TUAE"/>
    <property type="match status" value="1"/>
</dbReference>
<gene>
    <name evidence="7" type="ORF">A7J57_05725</name>
</gene>
<evidence type="ECO:0000259" key="6">
    <source>
        <dbReference type="Pfam" id="PF04932"/>
    </source>
</evidence>